<name>A0A376AA33_9HYPH</name>
<accession>A0A376AA33</accession>
<proteinExistence type="predicted"/>
<dbReference type="InterPro" id="IPR025668">
    <property type="entry name" value="Tnp_DDE_dom"/>
</dbReference>
<sequence length="206" mass="23588">MIDRTQDIFGLYPERLAADTAYGSAEMLGWLVHERGIEPHIPVFDKSERRDGTFERADFTYDHERDLYTCPGGKELRSRQIAYKNERPLVDEHGMVRYRASKLDCDACALKPRCCPNAPARKVPRSIHEGARDMARDIAKTEAYVTSRHQRKKVEMLFAHLKRILKLDRLRLRGPNGARDEFHLAAAAQNLRKLAKLIPAPTPEPA</sequence>
<evidence type="ECO:0000259" key="1">
    <source>
        <dbReference type="Pfam" id="PF13751"/>
    </source>
</evidence>
<protein>
    <recommendedName>
        <fullName evidence="1">Transposase DDE domain-containing protein</fullName>
    </recommendedName>
</protein>
<dbReference type="Proteomes" id="UP000254764">
    <property type="component" value="Unassembled WGS sequence"/>
</dbReference>
<dbReference type="PANTHER" id="PTHR33408">
    <property type="entry name" value="TRANSPOSASE"/>
    <property type="match status" value="1"/>
</dbReference>
<dbReference type="AlphaFoldDB" id="A0A376AA33"/>
<organism evidence="2 3">
    <name type="scientific">Ciceribacter selenitireducens ATCC BAA-1503</name>
    <dbReference type="NCBI Taxonomy" id="1336235"/>
    <lineage>
        <taxon>Bacteria</taxon>
        <taxon>Pseudomonadati</taxon>
        <taxon>Pseudomonadota</taxon>
        <taxon>Alphaproteobacteria</taxon>
        <taxon>Hyphomicrobiales</taxon>
        <taxon>Rhizobiaceae</taxon>
        <taxon>Ciceribacter</taxon>
    </lineage>
</organism>
<dbReference type="EMBL" id="UEYP01000013">
    <property type="protein sequence ID" value="SSC64655.1"/>
    <property type="molecule type" value="Genomic_DNA"/>
</dbReference>
<gene>
    <name evidence="2" type="ORF">RHIZ70_363</name>
</gene>
<keyword evidence="3" id="KW-1185">Reference proteome</keyword>
<dbReference type="PANTHER" id="PTHR33408:SF2">
    <property type="entry name" value="TRANSPOSASE DDE DOMAIN-CONTAINING PROTEIN"/>
    <property type="match status" value="1"/>
</dbReference>
<evidence type="ECO:0000313" key="2">
    <source>
        <dbReference type="EMBL" id="SSC64655.1"/>
    </source>
</evidence>
<reference evidence="3" key="1">
    <citation type="submission" date="2018-07" db="EMBL/GenBank/DDBJ databases">
        <authorList>
            <person name="Peiro R."/>
            <person name="Begona"/>
            <person name="Cbmso G."/>
            <person name="Lopez M."/>
            <person name="Gonzalez S."/>
        </authorList>
    </citation>
    <scope>NUCLEOTIDE SEQUENCE [LARGE SCALE GENOMIC DNA]</scope>
</reference>
<feature type="domain" description="Transposase DDE" evidence="1">
    <location>
        <begin position="69"/>
        <end position="195"/>
    </location>
</feature>
<dbReference type="Pfam" id="PF13751">
    <property type="entry name" value="DDE_Tnp_1_6"/>
    <property type="match status" value="1"/>
</dbReference>
<evidence type="ECO:0000313" key="3">
    <source>
        <dbReference type="Proteomes" id="UP000254764"/>
    </source>
</evidence>